<comment type="caution">
    <text evidence="3">The sequence shown here is derived from an EMBL/GenBank/DDBJ whole genome shotgun (WGS) entry which is preliminary data.</text>
</comment>
<dbReference type="InterPro" id="IPR036397">
    <property type="entry name" value="RNaseH_sf"/>
</dbReference>
<evidence type="ECO:0000313" key="3">
    <source>
        <dbReference type="EMBL" id="KAF5704063.1"/>
    </source>
</evidence>
<dbReference type="Gene3D" id="3.30.420.10">
    <property type="entry name" value="Ribonuclease H-like superfamily/Ribonuclease H"/>
    <property type="match status" value="1"/>
</dbReference>
<dbReference type="InterPro" id="IPR012337">
    <property type="entry name" value="RNaseH-like_sf"/>
</dbReference>
<organism evidence="3 4">
    <name type="scientific">Fusarium mundagurra</name>
    <dbReference type="NCBI Taxonomy" id="1567541"/>
    <lineage>
        <taxon>Eukaryota</taxon>
        <taxon>Fungi</taxon>
        <taxon>Dikarya</taxon>
        <taxon>Ascomycota</taxon>
        <taxon>Pezizomycotina</taxon>
        <taxon>Sordariomycetes</taxon>
        <taxon>Hypocreomycetidae</taxon>
        <taxon>Hypocreales</taxon>
        <taxon>Nectriaceae</taxon>
        <taxon>Fusarium</taxon>
        <taxon>Fusarium fujikuroi species complex</taxon>
    </lineage>
</organism>
<name>A0A8H5Y1G0_9HYPO</name>
<dbReference type="EMBL" id="JAAOAN010000532">
    <property type="protein sequence ID" value="KAF5704063.1"/>
    <property type="molecule type" value="Genomic_DNA"/>
</dbReference>
<dbReference type="InterPro" id="IPR002156">
    <property type="entry name" value="RNaseH_domain"/>
</dbReference>
<proteinExistence type="predicted"/>
<feature type="domain" description="RNase H type-1" evidence="2">
    <location>
        <begin position="24"/>
        <end position="157"/>
    </location>
</feature>
<keyword evidence="3" id="KW-0695">RNA-directed DNA polymerase</keyword>
<reference evidence="3 4" key="1">
    <citation type="submission" date="2020-05" db="EMBL/GenBank/DDBJ databases">
        <title>Identification and distribution of gene clusters putatively required for synthesis of sphingolipid metabolism inhibitors in phylogenetically diverse species of the filamentous fungus Fusarium.</title>
        <authorList>
            <person name="Kim H.-S."/>
            <person name="Busman M."/>
            <person name="Brown D.W."/>
            <person name="Divon H."/>
            <person name="Uhlig S."/>
            <person name="Proctor R.H."/>
        </authorList>
    </citation>
    <scope>NUCLEOTIDE SEQUENCE [LARGE SCALE GENOMIC DNA]</scope>
    <source>
        <strain evidence="3 4">NRRL 66235</strain>
    </source>
</reference>
<dbReference type="Proteomes" id="UP000544331">
    <property type="component" value="Unassembled WGS sequence"/>
</dbReference>
<dbReference type="PROSITE" id="PS50879">
    <property type="entry name" value="RNASE_H_1"/>
    <property type="match status" value="1"/>
</dbReference>
<keyword evidence="4" id="KW-1185">Reference proteome</keyword>
<feature type="region of interest" description="Disordered" evidence="1">
    <location>
        <begin position="141"/>
        <end position="166"/>
    </location>
</feature>
<dbReference type="AlphaFoldDB" id="A0A8H5Y1G0"/>
<dbReference type="GO" id="GO:0003676">
    <property type="term" value="F:nucleic acid binding"/>
    <property type="evidence" value="ECO:0007669"/>
    <property type="project" value="InterPro"/>
</dbReference>
<accession>A0A8H5Y1G0</accession>
<dbReference type="OrthoDB" id="5077812at2759"/>
<evidence type="ECO:0000256" key="1">
    <source>
        <dbReference type="SAM" id="MobiDB-lite"/>
    </source>
</evidence>
<dbReference type="SUPFAM" id="SSF53098">
    <property type="entry name" value="Ribonuclease H-like"/>
    <property type="match status" value="1"/>
</dbReference>
<feature type="non-terminal residue" evidence="3">
    <location>
        <position position="292"/>
    </location>
</feature>
<sequence length="292" mass="31837">MPPLQTASKKETADAFLRWVQSLDPLTLVVYSDGSLSSQGAASYGFTIHQDSLPVLHGSGRLGPAEVFDAEATGALQGLKAALNLQEPVSRNIIICLDNLAAATCLRGTPSDSSQDVFLEFQALAALHGATQVRWVPGHTDIPGNEQADKLAKAASSAPEPGQAQPTLAYLRRIARQKPKEAFETWWSTSAPEQYKRLNLKATTSCPPELSLPRAALHHLLAARSLHGDFAAYHERFDHVDARLVCSCGRRKAPDHIFYCRKIPPRHRMRLAPSPNAAVNLAMGKDFTKFID</sequence>
<dbReference type="CDD" id="cd09276">
    <property type="entry name" value="Rnase_HI_RT_non_LTR"/>
    <property type="match status" value="1"/>
</dbReference>
<evidence type="ECO:0000313" key="4">
    <source>
        <dbReference type="Proteomes" id="UP000544331"/>
    </source>
</evidence>
<keyword evidence="3" id="KW-0808">Transferase</keyword>
<dbReference type="Pfam" id="PF00075">
    <property type="entry name" value="RNase_H"/>
    <property type="match status" value="1"/>
</dbReference>
<keyword evidence="3" id="KW-0548">Nucleotidyltransferase</keyword>
<dbReference type="GO" id="GO:0004523">
    <property type="term" value="F:RNA-DNA hybrid ribonuclease activity"/>
    <property type="evidence" value="ECO:0007669"/>
    <property type="project" value="InterPro"/>
</dbReference>
<dbReference type="GO" id="GO:0003964">
    <property type="term" value="F:RNA-directed DNA polymerase activity"/>
    <property type="evidence" value="ECO:0007669"/>
    <property type="project" value="UniProtKB-KW"/>
</dbReference>
<gene>
    <name evidence="3" type="ORF">FMUND_12729</name>
</gene>
<evidence type="ECO:0000259" key="2">
    <source>
        <dbReference type="PROSITE" id="PS50879"/>
    </source>
</evidence>
<protein>
    <submittedName>
        <fullName evidence="3">Reverse transcriptase</fullName>
    </submittedName>
</protein>